<dbReference type="Proteomes" id="UP001235849">
    <property type="component" value="Unassembled WGS sequence"/>
</dbReference>
<keyword evidence="3" id="KW-0408">Iron</keyword>
<dbReference type="PANTHER" id="PTHR19353:SF73">
    <property type="entry name" value="FATTY ACID DESATURASE"/>
    <property type="match status" value="1"/>
</dbReference>
<evidence type="ECO:0000256" key="2">
    <source>
        <dbReference type="ARBA" id="ARBA00008749"/>
    </source>
</evidence>
<evidence type="ECO:0000259" key="5">
    <source>
        <dbReference type="Pfam" id="PF00487"/>
    </source>
</evidence>
<feature type="transmembrane region" description="Helical" evidence="4">
    <location>
        <begin position="84"/>
        <end position="100"/>
    </location>
</feature>
<proteinExistence type="inferred from homology"/>
<feature type="transmembrane region" description="Helical" evidence="4">
    <location>
        <begin position="20"/>
        <end position="38"/>
    </location>
</feature>
<feature type="transmembrane region" description="Helical" evidence="4">
    <location>
        <begin position="44"/>
        <end position="64"/>
    </location>
</feature>
<evidence type="ECO:0000256" key="4">
    <source>
        <dbReference type="SAM" id="Phobius"/>
    </source>
</evidence>
<organism evidence="6 7">
    <name type="scientific">Roseofilum capinflatum BLCC-M114</name>
    <dbReference type="NCBI Taxonomy" id="3022440"/>
    <lineage>
        <taxon>Bacteria</taxon>
        <taxon>Bacillati</taxon>
        <taxon>Cyanobacteriota</taxon>
        <taxon>Cyanophyceae</taxon>
        <taxon>Desertifilales</taxon>
        <taxon>Desertifilaceae</taxon>
        <taxon>Roseofilum</taxon>
        <taxon>Roseofilum capinflatum</taxon>
    </lineage>
</organism>
<dbReference type="EMBL" id="JAQOSO010000021">
    <property type="protein sequence ID" value="MDJ1173429.1"/>
    <property type="molecule type" value="Genomic_DNA"/>
</dbReference>
<dbReference type="Pfam" id="PF00487">
    <property type="entry name" value="FA_desaturase"/>
    <property type="match status" value="1"/>
</dbReference>
<keyword evidence="7" id="KW-1185">Reference proteome</keyword>
<feature type="transmembrane region" description="Helical" evidence="4">
    <location>
        <begin position="233"/>
        <end position="253"/>
    </location>
</feature>
<keyword evidence="4" id="KW-0472">Membrane</keyword>
<dbReference type="InterPro" id="IPR012171">
    <property type="entry name" value="Fatty_acid_desaturase"/>
</dbReference>
<keyword evidence="4" id="KW-1133">Transmembrane helix</keyword>
<evidence type="ECO:0000313" key="6">
    <source>
        <dbReference type="EMBL" id="MDJ1173429.1"/>
    </source>
</evidence>
<comment type="similarity">
    <text evidence="2">Belongs to the fatty acid desaturase type 2 family.</text>
</comment>
<evidence type="ECO:0000256" key="3">
    <source>
        <dbReference type="ARBA" id="ARBA00023004"/>
    </source>
</evidence>
<feature type="transmembrane region" description="Helical" evidence="4">
    <location>
        <begin position="206"/>
        <end position="227"/>
    </location>
</feature>
<sequence length="362" mass="41213">MVKKSDFVLAPYIKSSDRRATYQILNTVVPYIVLWVLAVKTVSISLWLLPPIVGLMVLFLLRCFSLMHDCGHYSLFRSKRANRVVGFALGVVNAIPQYAWSRDHAYHHKTNGDWQRYRGIGDFLSVEEFAQLSAFDQKLYGLLRQPLMTLPGGFFYLVIQPRLTLILGILGFVRHGLTCLKTNGFKNFRSIVSSYKSEHWQTSKEFWDVLLNNIFVVGSWFILSHLVGLGLFWGLYATVMTLAGAIFICVFFVQHNFEGAYAQKTVDWDYLCGAIEGSSYLDLPPILRWFTADISYHSIHHLSERIPNYNLAACHRANSHLLSNVTTLRLGDVLHCSKFILWDAAANRLVPVPTKKKALFAA</sequence>
<reference evidence="6 7" key="1">
    <citation type="submission" date="2023-01" db="EMBL/GenBank/DDBJ databases">
        <title>Novel diversity within Roseofilum (Cyanobacteria; Desertifilaceae) from marine benthic mats with descriptions of four novel species.</title>
        <authorList>
            <person name="Wang Y."/>
            <person name="Berthold D.E."/>
            <person name="Hu J."/>
            <person name="Lefler F.W."/>
            <person name="Laughinghouse H.D. IV."/>
        </authorList>
    </citation>
    <scope>NUCLEOTIDE SEQUENCE [LARGE SCALE GENOMIC DNA]</scope>
    <source>
        <strain evidence="6 7">BLCC-M114</strain>
    </source>
</reference>
<evidence type="ECO:0000313" key="7">
    <source>
        <dbReference type="Proteomes" id="UP001235849"/>
    </source>
</evidence>
<comment type="caution">
    <text evidence="6">The sequence shown here is derived from an EMBL/GenBank/DDBJ whole genome shotgun (WGS) entry which is preliminary data.</text>
</comment>
<keyword evidence="6" id="KW-0560">Oxidoreductase</keyword>
<dbReference type="EC" id="1.14.19.-" evidence="6"/>
<feature type="transmembrane region" description="Helical" evidence="4">
    <location>
        <begin position="153"/>
        <end position="173"/>
    </location>
</feature>
<dbReference type="GO" id="GO:0016491">
    <property type="term" value="F:oxidoreductase activity"/>
    <property type="evidence" value="ECO:0007669"/>
    <property type="project" value="UniProtKB-KW"/>
</dbReference>
<evidence type="ECO:0000256" key="1">
    <source>
        <dbReference type="ARBA" id="ARBA00001954"/>
    </source>
</evidence>
<name>A0ABT7B2N2_9CYAN</name>
<dbReference type="PANTHER" id="PTHR19353">
    <property type="entry name" value="FATTY ACID DESATURASE 2"/>
    <property type="match status" value="1"/>
</dbReference>
<keyword evidence="4" id="KW-0812">Transmembrane</keyword>
<gene>
    <name evidence="6" type="ORF">PMG25_04920</name>
</gene>
<feature type="domain" description="Fatty acid desaturase" evidence="5">
    <location>
        <begin position="47"/>
        <end position="321"/>
    </location>
</feature>
<accession>A0ABT7B2N2</accession>
<dbReference type="InterPro" id="IPR005804">
    <property type="entry name" value="FA_desaturase_dom"/>
</dbReference>
<protein>
    <submittedName>
        <fullName evidence="6">Fatty acid desaturase</fullName>
        <ecNumber evidence="6">1.14.19.-</ecNumber>
    </submittedName>
</protein>
<comment type="cofactor">
    <cofactor evidence="1">
        <name>Fe(2+)</name>
        <dbReference type="ChEBI" id="CHEBI:29033"/>
    </cofactor>
</comment>